<name>A0A4P7VQN8_9BACT</name>
<dbReference type="InterPro" id="IPR000157">
    <property type="entry name" value="TIR_dom"/>
</dbReference>
<dbReference type="EMBL" id="CP039393">
    <property type="protein sequence ID" value="QCD36619.1"/>
    <property type="molecule type" value="Genomic_DNA"/>
</dbReference>
<dbReference type="SUPFAM" id="SSF52200">
    <property type="entry name" value="Toll/Interleukin receptor TIR domain"/>
    <property type="match status" value="1"/>
</dbReference>
<dbReference type="InterPro" id="IPR052945">
    <property type="entry name" value="Mitotic_Regulator"/>
</dbReference>
<evidence type="ECO:0000256" key="1">
    <source>
        <dbReference type="SAM" id="MobiDB-lite"/>
    </source>
</evidence>
<keyword evidence="3" id="KW-0675">Receptor</keyword>
<gene>
    <name evidence="3" type="ORF">E7746_12380</name>
</gene>
<dbReference type="InterPro" id="IPR011990">
    <property type="entry name" value="TPR-like_helical_dom_sf"/>
</dbReference>
<dbReference type="SUPFAM" id="SSF81901">
    <property type="entry name" value="HCP-like"/>
    <property type="match status" value="4"/>
</dbReference>
<protein>
    <submittedName>
        <fullName evidence="3">Toll/interleukin-1 receptor domain-containing protein</fullName>
    </submittedName>
</protein>
<dbReference type="RefSeq" id="WP_136411004.1">
    <property type="nucleotide sequence ID" value="NZ_CP039393.1"/>
</dbReference>
<dbReference type="KEGG" id="mgod:E7746_12380"/>
<dbReference type="GO" id="GO:0007165">
    <property type="term" value="P:signal transduction"/>
    <property type="evidence" value="ECO:0007669"/>
    <property type="project" value="InterPro"/>
</dbReference>
<dbReference type="PANTHER" id="PTHR43628:SF1">
    <property type="entry name" value="CHITIN SYNTHASE REGULATORY FACTOR 2-RELATED"/>
    <property type="match status" value="1"/>
</dbReference>
<dbReference type="InterPro" id="IPR035897">
    <property type="entry name" value="Toll_tir_struct_dom_sf"/>
</dbReference>
<evidence type="ECO:0000259" key="2">
    <source>
        <dbReference type="PROSITE" id="PS50104"/>
    </source>
</evidence>
<feature type="domain" description="TIR" evidence="2">
    <location>
        <begin position="1"/>
        <end position="130"/>
    </location>
</feature>
<dbReference type="Proteomes" id="UP000297031">
    <property type="component" value="Chromosome"/>
</dbReference>
<dbReference type="Pfam" id="PF13676">
    <property type="entry name" value="TIR_2"/>
    <property type="match status" value="1"/>
</dbReference>
<organism evidence="3 4">
    <name type="scientific">Muribaculum gordoncarteri</name>
    <dbReference type="NCBI Taxonomy" id="2530390"/>
    <lineage>
        <taxon>Bacteria</taxon>
        <taxon>Pseudomonadati</taxon>
        <taxon>Bacteroidota</taxon>
        <taxon>Bacteroidia</taxon>
        <taxon>Bacteroidales</taxon>
        <taxon>Muribaculaceae</taxon>
        <taxon>Muribaculum</taxon>
    </lineage>
</organism>
<dbReference type="Gene3D" id="1.25.40.10">
    <property type="entry name" value="Tetratricopeptide repeat domain"/>
    <property type="match status" value="4"/>
</dbReference>
<proteinExistence type="predicted"/>
<dbReference type="Pfam" id="PF08238">
    <property type="entry name" value="Sel1"/>
    <property type="match status" value="12"/>
</dbReference>
<keyword evidence="4" id="KW-1185">Reference proteome</keyword>
<feature type="region of interest" description="Disordered" evidence="1">
    <location>
        <begin position="134"/>
        <end position="163"/>
    </location>
</feature>
<sequence>MSDVFISYSRKDSEIVDRIEQELDKYGITSFIDRSAIDLGDDFAEVIAKALFECQIVLFVWSENSNQSENTANEIALAIDFEKTIVSFKIGTFKSDYKLAYRLVRFNRIDAVPFNEDKIVELGKKLSQQLGKKLKERPEARNVDKVRESDNAKPSIDKSLPKNADESKYESSYKFGKSALLEFDLPSAFSDLLEPALNDYKDSRELVAGIVDYRSRIWSIPDAEFDCVEKQADNGNSYAAFIMSCYYKNKHVDNEKSYRYAKESSEKNDSFGIYSLCKCYAIGIGVEKDLPTYLSLLKRSIKAGNNRAILYLAKETLFGWSARPNPLKGIELLKKAVEANIPEAYSVMGQMYWEGNDIPQDMDKAVECYNKAISLGYMEAYADMSNLYMYEPNTFKTKDPQKGIEWLMKGAEYEEPSCLSAIALCYYFGTGVAQNYSNALKWFRKAAGAGDGFSCYFIGVMYYNGEGVDEDDKLAWDWFKRGAAMFQSNCFYMLGVMCRDSNSPEGKNEACIKYFEEAANLGGVGRKESLLGLYEIFRTKELEDYIILKDCSNFQEYSWAQKDDKRAMKYLKRAAENEDAVAMLKYGVILTDIELPFSDEIAGRKYLEKALNAGKIEAAIRLGYLYANGVGVPIKLEKAKEYYKQAIDGGAGPVADLEYGKFIKSQYNVDDDDDEKILEEANVYLKRAAEAGLKEAYEPYYSSLMLMNLSGDLSTSPNQIEAFKYLNKAVESVNSVQNLIDMGVFHQMGIGTTIDIPEAIKWYKKASLRNDKISPYNLGEIYFEEKDKGIDNLPAAVYWYGIAQKRKNESAPEKLEIADNERKERIKEIEDNIDFSRLDEYVRLMIPLEIYDEEEVDSYLRDFYDVCRRRTDSLPMLNGIAPEYVECKYLPKELYSLTADWIGGVDAAKALGIRCDRVINDDEDVFPYCSMGMGRRLAEEAALLWLRIKAKYPDKFSGVTILDQVQLLDIAEHEDDLNLQAVLLSVVSVALSIESAFTTNLKLVSEISNNESLQSWGDAFYSGTDDLVRSYAIAKQLYQQVDSAVAKERIEAIDNNVKFYSED</sequence>
<dbReference type="PROSITE" id="PS50104">
    <property type="entry name" value="TIR"/>
    <property type="match status" value="1"/>
</dbReference>
<dbReference type="Gene3D" id="3.40.50.10140">
    <property type="entry name" value="Toll/interleukin-1 receptor homology (TIR) domain"/>
    <property type="match status" value="1"/>
</dbReference>
<evidence type="ECO:0000313" key="4">
    <source>
        <dbReference type="Proteomes" id="UP000297031"/>
    </source>
</evidence>
<dbReference type="AlphaFoldDB" id="A0A4P7VQN8"/>
<accession>A0A4P7VQN8</accession>
<dbReference type="SMART" id="SM00671">
    <property type="entry name" value="SEL1"/>
    <property type="match status" value="10"/>
</dbReference>
<dbReference type="InterPro" id="IPR006597">
    <property type="entry name" value="Sel1-like"/>
</dbReference>
<dbReference type="OrthoDB" id="9792653at2"/>
<feature type="compositionally biased region" description="Basic and acidic residues" evidence="1">
    <location>
        <begin position="136"/>
        <end position="163"/>
    </location>
</feature>
<dbReference type="PANTHER" id="PTHR43628">
    <property type="entry name" value="ACTIVATOR OF C KINASE PROTEIN 1-RELATED"/>
    <property type="match status" value="1"/>
</dbReference>
<reference evidence="3 4" key="1">
    <citation type="submission" date="2019-02" db="EMBL/GenBank/DDBJ databases">
        <title>Isolation and identification of novel species under the genus Muribaculum.</title>
        <authorList>
            <person name="Miyake S."/>
            <person name="Ding Y."/>
            <person name="Low A."/>
            <person name="Soh M."/>
            <person name="Seedorf H."/>
        </authorList>
    </citation>
    <scope>NUCLEOTIDE SEQUENCE [LARGE SCALE GENOMIC DNA]</scope>
    <source>
        <strain evidence="3 4">TLL-A4</strain>
    </source>
</reference>
<evidence type="ECO:0000313" key="3">
    <source>
        <dbReference type="EMBL" id="QCD36619.1"/>
    </source>
</evidence>